<dbReference type="SUPFAM" id="SSF53448">
    <property type="entry name" value="Nucleotide-diphospho-sugar transferases"/>
    <property type="match status" value="1"/>
</dbReference>
<dbReference type="InterPro" id="IPR029044">
    <property type="entry name" value="Nucleotide-diphossugar_trans"/>
</dbReference>
<organism evidence="3 4">
    <name type="scientific">Dactylosporangium fulvum</name>
    <dbReference type="NCBI Taxonomy" id="53359"/>
    <lineage>
        <taxon>Bacteria</taxon>
        <taxon>Bacillati</taxon>
        <taxon>Actinomycetota</taxon>
        <taxon>Actinomycetes</taxon>
        <taxon>Micromonosporales</taxon>
        <taxon>Micromonosporaceae</taxon>
        <taxon>Dactylosporangium</taxon>
    </lineage>
</organism>
<reference evidence="3" key="2">
    <citation type="submission" date="2022-09" db="EMBL/GenBank/DDBJ databases">
        <title>Biosynthetic gene clusters of Dactylosporangioum fulvum.</title>
        <authorList>
            <person name="Caradec T."/>
        </authorList>
    </citation>
    <scope>NUCLEOTIDE SEQUENCE</scope>
    <source>
        <strain evidence="3">NRRL B-16292</strain>
    </source>
</reference>
<feature type="domain" description="MannoseP isomerase/GMP-like beta-helix" evidence="2">
    <location>
        <begin position="312"/>
        <end position="360"/>
    </location>
</feature>
<dbReference type="Pfam" id="PF22640">
    <property type="entry name" value="ManC_GMP_beta-helix"/>
    <property type="match status" value="1"/>
</dbReference>
<reference evidence="3" key="1">
    <citation type="submission" date="2021-04" db="EMBL/GenBank/DDBJ databases">
        <authorList>
            <person name="Hartkoorn R.C."/>
            <person name="Beaudoing E."/>
            <person name="Hot D."/>
        </authorList>
    </citation>
    <scope>NUCLEOTIDE SEQUENCE</scope>
    <source>
        <strain evidence="3">NRRL B-16292</strain>
    </source>
</reference>
<dbReference type="PANTHER" id="PTHR46390:SF1">
    <property type="entry name" value="MANNOSE-1-PHOSPHATE GUANYLYLTRANSFERASE"/>
    <property type="match status" value="1"/>
</dbReference>
<name>A0ABY5VZC6_9ACTN</name>
<dbReference type="PANTHER" id="PTHR46390">
    <property type="entry name" value="MANNOSE-1-PHOSPHATE GUANYLYLTRANSFERASE"/>
    <property type="match status" value="1"/>
</dbReference>
<dbReference type="InterPro" id="IPR005835">
    <property type="entry name" value="NTP_transferase_dom"/>
</dbReference>
<evidence type="ECO:0000259" key="1">
    <source>
        <dbReference type="Pfam" id="PF00483"/>
    </source>
</evidence>
<dbReference type="InterPro" id="IPR054566">
    <property type="entry name" value="ManC/GMP-like_b-helix"/>
</dbReference>
<dbReference type="InterPro" id="IPR049577">
    <property type="entry name" value="GMPP_N"/>
</dbReference>
<dbReference type="Pfam" id="PF00483">
    <property type="entry name" value="NTP_transferase"/>
    <property type="match status" value="1"/>
</dbReference>
<dbReference type="CDD" id="cd02509">
    <property type="entry name" value="GDP-M1P_Guanylyltransferase"/>
    <property type="match status" value="1"/>
</dbReference>
<feature type="domain" description="Nucleotidyl transferase" evidence="1">
    <location>
        <begin position="4"/>
        <end position="285"/>
    </location>
</feature>
<accession>A0ABY5VZC6</accession>
<dbReference type="Proteomes" id="UP001059617">
    <property type="component" value="Chromosome"/>
</dbReference>
<dbReference type="RefSeq" id="WP_259859627.1">
    <property type="nucleotide sequence ID" value="NZ_BAAAST010000193.1"/>
</dbReference>
<dbReference type="SUPFAM" id="SSF159283">
    <property type="entry name" value="Guanosine diphospho-D-mannose pyrophosphorylase/mannose-6-phosphate isomerase linker domain"/>
    <property type="match status" value="1"/>
</dbReference>
<evidence type="ECO:0000259" key="2">
    <source>
        <dbReference type="Pfam" id="PF22640"/>
    </source>
</evidence>
<dbReference type="Gene3D" id="3.90.550.10">
    <property type="entry name" value="Spore Coat Polysaccharide Biosynthesis Protein SpsA, Chain A"/>
    <property type="match status" value="1"/>
</dbReference>
<evidence type="ECO:0000313" key="3">
    <source>
        <dbReference type="EMBL" id="UWP81853.1"/>
    </source>
</evidence>
<gene>
    <name evidence="3" type="ORF">Dfulv_43325</name>
</gene>
<sequence length="369" mass="39397">MFYAVIPAGGSGTRLWPLSRAGHPKFLHALTGTPLSLLQATYGRLEALAAPETTFVVTGVAHAAAVARQLPGLPEGNILVEPTPRDSCAAIGLAAAVIARRDPHAVMGAFAADQLVRDVPAFTETLTKAIQGAEDGLLMTIGITPTHPETGYGYLHVGEPTGTGDVCKVAEFAEKPVLDVAKRYVESGEYLWNAGMFVWRVDVFLDELARQQPSLHEGLMRIAEAWDTREREEVLAEIWPGLTKISVDFGVMEGAGRAGLVGTVPGNFGWNDVGDFHTLGELLETDTAGNVVVDLGLESSSQSKPTVLMQESERIVVVPHSGRLVAAVGVNDLIIVDTPDALLICPRARAQDVKKLVDSLKERGSIELL</sequence>
<proteinExistence type="predicted"/>
<evidence type="ECO:0000313" key="4">
    <source>
        <dbReference type="Proteomes" id="UP001059617"/>
    </source>
</evidence>
<dbReference type="InterPro" id="IPR051161">
    <property type="entry name" value="Mannose-6P_isomerase_type2"/>
</dbReference>
<keyword evidence="4" id="KW-1185">Reference proteome</keyword>
<protein>
    <submittedName>
        <fullName evidence="3">Sugar phosphate nucleotidyltransferase</fullName>
    </submittedName>
</protein>
<dbReference type="EMBL" id="CP073720">
    <property type="protein sequence ID" value="UWP81853.1"/>
    <property type="molecule type" value="Genomic_DNA"/>
</dbReference>